<evidence type="ECO:0000313" key="2">
    <source>
        <dbReference type="Proteomes" id="UP000887013"/>
    </source>
</evidence>
<reference evidence="1" key="1">
    <citation type="submission" date="2020-08" db="EMBL/GenBank/DDBJ databases">
        <title>Multicomponent nature underlies the extraordinary mechanical properties of spider dragline silk.</title>
        <authorList>
            <person name="Kono N."/>
            <person name="Nakamura H."/>
            <person name="Mori M."/>
            <person name="Yoshida Y."/>
            <person name="Ohtoshi R."/>
            <person name="Malay A.D."/>
            <person name="Moran D.A.P."/>
            <person name="Tomita M."/>
            <person name="Numata K."/>
            <person name="Arakawa K."/>
        </authorList>
    </citation>
    <scope>NUCLEOTIDE SEQUENCE</scope>
</reference>
<organism evidence="1 2">
    <name type="scientific">Nephila pilipes</name>
    <name type="common">Giant wood spider</name>
    <name type="synonym">Nephila maculata</name>
    <dbReference type="NCBI Taxonomy" id="299642"/>
    <lineage>
        <taxon>Eukaryota</taxon>
        <taxon>Metazoa</taxon>
        <taxon>Ecdysozoa</taxon>
        <taxon>Arthropoda</taxon>
        <taxon>Chelicerata</taxon>
        <taxon>Arachnida</taxon>
        <taxon>Araneae</taxon>
        <taxon>Araneomorphae</taxon>
        <taxon>Entelegynae</taxon>
        <taxon>Araneoidea</taxon>
        <taxon>Nephilidae</taxon>
        <taxon>Nephila</taxon>
    </lineage>
</organism>
<dbReference type="AlphaFoldDB" id="A0A8X6Q6E3"/>
<accession>A0A8X6Q6E3</accession>
<evidence type="ECO:0000313" key="1">
    <source>
        <dbReference type="EMBL" id="GFU08468.1"/>
    </source>
</evidence>
<dbReference type="Proteomes" id="UP000887013">
    <property type="component" value="Unassembled WGS sequence"/>
</dbReference>
<comment type="caution">
    <text evidence="1">The sequence shown here is derived from an EMBL/GenBank/DDBJ whole genome shotgun (WGS) entry which is preliminary data.</text>
</comment>
<gene>
    <name evidence="1" type="ORF">NPIL_615101</name>
</gene>
<protein>
    <submittedName>
        <fullName evidence="1">Uncharacterized protein</fullName>
    </submittedName>
</protein>
<sequence length="103" mass="11836">MQVFHTNRYSFFFFSEKSVAAAHIRISLHLCRRVRPTLRDCLSRGGRSRVSILSLIKFLLAHLSCALHDDDEFRLCRPHRCCRCGFSLGSGRLNLLVVKDSRG</sequence>
<name>A0A8X6Q6E3_NEPPI</name>
<proteinExistence type="predicted"/>
<dbReference type="EMBL" id="BMAW01124568">
    <property type="protein sequence ID" value="GFU08468.1"/>
    <property type="molecule type" value="Genomic_DNA"/>
</dbReference>
<keyword evidence="2" id="KW-1185">Reference proteome</keyword>